<dbReference type="Proteomes" id="UP001374584">
    <property type="component" value="Unassembled WGS sequence"/>
</dbReference>
<evidence type="ECO:0000313" key="3">
    <source>
        <dbReference type="Proteomes" id="UP001374584"/>
    </source>
</evidence>
<feature type="compositionally biased region" description="Polar residues" evidence="1">
    <location>
        <begin position="78"/>
        <end position="89"/>
    </location>
</feature>
<gene>
    <name evidence="2" type="ORF">VNO80_33884</name>
</gene>
<name>A0AAN9L0L2_PHACN</name>
<evidence type="ECO:0000313" key="2">
    <source>
        <dbReference type="EMBL" id="KAK7325837.1"/>
    </source>
</evidence>
<protein>
    <submittedName>
        <fullName evidence="2">Uncharacterized protein</fullName>
    </submittedName>
</protein>
<organism evidence="2 3">
    <name type="scientific">Phaseolus coccineus</name>
    <name type="common">Scarlet runner bean</name>
    <name type="synonym">Phaseolus multiflorus</name>
    <dbReference type="NCBI Taxonomy" id="3886"/>
    <lineage>
        <taxon>Eukaryota</taxon>
        <taxon>Viridiplantae</taxon>
        <taxon>Streptophyta</taxon>
        <taxon>Embryophyta</taxon>
        <taxon>Tracheophyta</taxon>
        <taxon>Spermatophyta</taxon>
        <taxon>Magnoliopsida</taxon>
        <taxon>eudicotyledons</taxon>
        <taxon>Gunneridae</taxon>
        <taxon>Pentapetalae</taxon>
        <taxon>rosids</taxon>
        <taxon>fabids</taxon>
        <taxon>Fabales</taxon>
        <taxon>Fabaceae</taxon>
        <taxon>Papilionoideae</taxon>
        <taxon>50 kb inversion clade</taxon>
        <taxon>NPAAA clade</taxon>
        <taxon>indigoferoid/millettioid clade</taxon>
        <taxon>Phaseoleae</taxon>
        <taxon>Phaseolus</taxon>
    </lineage>
</organism>
<comment type="caution">
    <text evidence="2">The sequence shown here is derived from an EMBL/GenBank/DDBJ whole genome shotgun (WGS) entry which is preliminary data.</text>
</comment>
<keyword evidence="3" id="KW-1185">Reference proteome</keyword>
<sequence>MTSVELMLAYPRDSQDERIYRARFFPTDARSGISSCFLSDESLLPLPWPIVELLGERDGSFLPLPSAEGKKGKRLAKNSHSQVDGNSINRAKPSLKEASASPRKAVSEDLCLIRLQP</sequence>
<accession>A0AAN9L0L2</accession>
<proteinExistence type="predicted"/>
<reference evidence="2 3" key="1">
    <citation type="submission" date="2024-01" db="EMBL/GenBank/DDBJ databases">
        <title>The genomes of 5 underutilized Papilionoideae crops provide insights into root nodulation and disease resistanc.</title>
        <authorList>
            <person name="Jiang F."/>
        </authorList>
    </citation>
    <scope>NUCLEOTIDE SEQUENCE [LARGE SCALE GENOMIC DNA]</scope>
    <source>
        <strain evidence="2">JINMINGXINNONG_FW02</strain>
        <tissue evidence="2">Leaves</tissue>
    </source>
</reference>
<dbReference type="AlphaFoldDB" id="A0AAN9L0L2"/>
<feature type="region of interest" description="Disordered" evidence="1">
    <location>
        <begin position="65"/>
        <end position="105"/>
    </location>
</feature>
<dbReference type="EMBL" id="JAYMYR010000104">
    <property type="protein sequence ID" value="KAK7325837.1"/>
    <property type="molecule type" value="Genomic_DNA"/>
</dbReference>
<evidence type="ECO:0000256" key="1">
    <source>
        <dbReference type="SAM" id="MobiDB-lite"/>
    </source>
</evidence>